<reference evidence="5 6" key="1">
    <citation type="submission" date="2018-07" db="EMBL/GenBank/DDBJ databases">
        <title>The complete nuclear genome of the prasinophyte Chloropicon primus (CCMP1205).</title>
        <authorList>
            <person name="Pombert J.-F."/>
            <person name="Otis C."/>
            <person name="Turmel M."/>
            <person name="Lemieux C."/>
        </authorList>
    </citation>
    <scope>NUCLEOTIDE SEQUENCE [LARGE SCALE GENOMIC DNA]</scope>
    <source>
        <strain evidence="5 6">CCMP1205</strain>
    </source>
</reference>
<feature type="domain" description="HIRAN" evidence="4">
    <location>
        <begin position="93"/>
        <end position="154"/>
    </location>
</feature>
<evidence type="ECO:0000256" key="3">
    <source>
        <dbReference type="SAM" id="MobiDB-lite"/>
    </source>
</evidence>
<feature type="compositionally biased region" description="Low complexity" evidence="3">
    <location>
        <begin position="37"/>
        <end position="61"/>
    </location>
</feature>
<dbReference type="Pfam" id="PF08797">
    <property type="entry name" value="HIRAN"/>
    <property type="match status" value="1"/>
</dbReference>
<evidence type="ECO:0000313" key="6">
    <source>
        <dbReference type="Proteomes" id="UP000316726"/>
    </source>
</evidence>
<keyword evidence="1" id="KW-0479">Metal-binding</keyword>
<feature type="region of interest" description="Disordered" evidence="3">
    <location>
        <begin position="37"/>
        <end position="68"/>
    </location>
</feature>
<dbReference type="GO" id="GO:0008270">
    <property type="term" value="F:zinc ion binding"/>
    <property type="evidence" value="ECO:0007669"/>
    <property type="project" value="InterPro"/>
</dbReference>
<dbReference type="AlphaFoldDB" id="A0A5B8MN78"/>
<dbReference type="OrthoDB" id="513083at2759"/>
<evidence type="ECO:0000259" key="4">
    <source>
        <dbReference type="Pfam" id="PF08797"/>
    </source>
</evidence>
<dbReference type="GO" id="GO:0003676">
    <property type="term" value="F:nucleic acid binding"/>
    <property type="evidence" value="ECO:0007669"/>
    <property type="project" value="InterPro"/>
</dbReference>
<name>A0A5B8MN78_9CHLO</name>
<dbReference type="InterPro" id="IPR014905">
    <property type="entry name" value="HIRAN"/>
</dbReference>
<dbReference type="EMBL" id="CP031039">
    <property type="protein sequence ID" value="QDZ21973.1"/>
    <property type="molecule type" value="Genomic_DNA"/>
</dbReference>
<gene>
    <name evidence="5" type="ORF">A3770_06p44910</name>
</gene>
<feature type="region of interest" description="Disordered" evidence="3">
    <location>
        <begin position="353"/>
        <end position="376"/>
    </location>
</feature>
<keyword evidence="2" id="KW-0378">Hydrolase</keyword>
<dbReference type="Gene3D" id="3.30.70.2330">
    <property type="match status" value="1"/>
</dbReference>
<organism evidence="5 6">
    <name type="scientific">Chloropicon primus</name>
    <dbReference type="NCBI Taxonomy" id="1764295"/>
    <lineage>
        <taxon>Eukaryota</taxon>
        <taxon>Viridiplantae</taxon>
        <taxon>Chlorophyta</taxon>
        <taxon>Chloropicophyceae</taxon>
        <taxon>Chloropicales</taxon>
        <taxon>Chloropicaceae</taxon>
        <taxon>Chloropicon</taxon>
    </lineage>
</organism>
<accession>A0A5B8MN78</accession>
<dbReference type="Proteomes" id="UP000316726">
    <property type="component" value="Chromosome 6"/>
</dbReference>
<keyword evidence="6" id="KW-1185">Reference proteome</keyword>
<evidence type="ECO:0000256" key="2">
    <source>
        <dbReference type="ARBA" id="ARBA00022801"/>
    </source>
</evidence>
<evidence type="ECO:0000313" key="5">
    <source>
        <dbReference type="EMBL" id="QDZ21973.1"/>
    </source>
</evidence>
<evidence type="ECO:0000256" key="1">
    <source>
        <dbReference type="ARBA" id="ARBA00022723"/>
    </source>
</evidence>
<sequence>MQRCVGKVTMGALRGPGRRWGTRLGWRKTVVPCLCLSPSSSSSSSSSRLSSSLSAGPSPAGKPGDELERTTFNVPRLTAYKPRREMIQAARTLSINVAGVSFEQRQDLVKMMRVGNAVLLEQEPLNRFDPLAVAVYTLSGEKLGYVPRTMTHLLRQQRYALGVVESVGPVALESEGGGLEGPEDNTGLEEMESENLWYLCVTVKPSLPALTIDLVPKSVRRTNMKAELPVEVWDELRTDVYEKAGYRCEVCGDQGDKWPVECQEEYHYDVESLSRHRQTLKGFVALCPACHKVKHAGRCILSGELKLVTQQLMRVNRWTHLESQMYLQKAVSQWQERSLVEWDQDVSVLGPRADLLTPGGKSQEWEGGDPIQSGTQ</sequence>
<protein>
    <recommendedName>
        <fullName evidence="4">HIRAN domain-containing protein</fullName>
    </recommendedName>
</protein>
<proteinExistence type="predicted"/>
<dbReference type="GO" id="GO:0016818">
    <property type="term" value="F:hydrolase activity, acting on acid anhydrides, in phosphorus-containing anhydrides"/>
    <property type="evidence" value="ECO:0007669"/>
    <property type="project" value="InterPro"/>
</dbReference>